<dbReference type="Gene3D" id="2.20.28.10">
    <property type="match status" value="1"/>
</dbReference>
<evidence type="ECO:0000313" key="9">
    <source>
        <dbReference type="EMBL" id="QBM85879.1"/>
    </source>
</evidence>
<organism evidence="9 10">
    <name type="scientific">Metschnikowia aff. pulcherrima</name>
    <dbReference type="NCBI Taxonomy" id="2163413"/>
    <lineage>
        <taxon>Eukaryota</taxon>
        <taxon>Fungi</taxon>
        <taxon>Dikarya</taxon>
        <taxon>Ascomycota</taxon>
        <taxon>Saccharomycotina</taxon>
        <taxon>Pichiomycetes</taxon>
        <taxon>Metschnikowiaceae</taxon>
        <taxon>Metschnikowia</taxon>
    </lineage>
</organism>
<dbReference type="Pfam" id="PF05495">
    <property type="entry name" value="zf-CHY"/>
    <property type="match status" value="1"/>
</dbReference>
<dbReference type="PANTHER" id="PTHR21319">
    <property type="entry name" value="RING FINGER AND CHY ZINC FINGER DOMAIN-CONTAINING PROTEIN 1"/>
    <property type="match status" value="1"/>
</dbReference>
<name>A0A4P6XGW5_9ASCO</name>
<dbReference type="Pfam" id="PF13639">
    <property type="entry name" value="zf-RING_2"/>
    <property type="match status" value="1"/>
</dbReference>
<dbReference type="PROSITE" id="PS50089">
    <property type="entry name" value="ZF_RING_2"/>
    <property type="match status" value="1"/>
</dbReference>
<feature type="region of interest" description="Disordered" evidence="5">
    <location>
        <begin position="212"/>
        <end position="243"/>
    </location>
</feature>
<dbReference type="SUPFAM" id="SSF161219">
    <property type="entry name" value="CHY zinc finger-like"/>
    <property type="match status" value="1"/>
</dbReference>
<dbReference type="Proteomes" id="UP000292447">
    <property type="component" value="Chromosome I"/>
</dbReference>
<dbReference type="GO" id="GO:0005634">
    <property type="term" value="C:nucleus"/>
    <property type="evidence" value="ECO:0007669"/>
    <property type="project" value="TreeGrafter"/>
</dbReference>
<proteinExistence type="predicted"/>
<evidence type="ECO:0000259" key="7">
    <source>
        <dbReference type="PROSITE" id="PS51266"/>
    </source>
</evidence>
<dbReference type="InterPro" id="IPR037275">
    <property type="entry name" value="Znf_CTCHY_sf"/>
</dbReference>
<feature type="region of interest" description="Disordered" evidence="5">
    <location>
        <begin position="314"/>
        <end position="343"/>
    </location>
</feature>
<dbReference type="SUPFAM" id="SSF57850">
    <property type="entry name" value="RING/U-box"/>
    <property type="match status" value="1"/>
</dbReference>
<dbReference type="InterPro" id="IPR001841">
    <property type="entry name" value="Znf_RING"/>
</dbReference>
<feature type="compositionally biased region" description="Low complexity" evidence="5">
    <location>
        <begin position="17"/>
        <end position="26"/>
    </location>
</feature>
<evidence type="ECO:0000259" key="6">
    <source>
        <dbReference type="PROSITE" id="PS50089"/>
    </source>
</evidence>
<dbReference type="PROSITE" id="PS51270">
    <property type="entry name" value="ZF_CTCHY"/>
    <property type="match status" value="1"/>
</dbReference>
<protein>
    <submittedName>
        <fullName evidence="9">Ring finger domain-containing protein</fullName>
    </submittedName>
</protein>
<dbReference type="InterPro" id="IPR039512">
    <property type="entry name" value="RCHY1_zinc-ribbon"/>
</dbReference>
<evidence type="ECO:0000256" key="5">
    <source>
        <dbReference type="SAM" id="MobiDB-lite"/>
    </source>
</evidence>
<feature type="compositionally biased region" description="Acidic residues" evidence="5">
    <location>
        <begin position="715"/>
        <end position="727"/>
    </location>
</feature>
<dbReference type="EMBL" id="CP034456">
    <property type="protein sequence ID" value="QBM85879.1"/>
    <property type="molecule type" value="Genomic_DNA"/>
</dbReference>
<keyword evidence="2 4" id="KW-0863">Zinc-finger</keyword>
<reference evidence="10" key="1">
    <citation type="submission" date="2019-03" db="EMBL/GenBank/DDBJ databases">
        <title>Snf2 controls pulcherriminic acid biosynthesis and connects pigmentation and antifungal activity of the yeast Metschnikowia pulcherrima.</title>
        <authorList>
            <person name="Gore-Lloyd D."/>
            <person name="Sumann I."/>
            <person name="Brachmann A.O."/>
            <person name="Schneeberger K."/>
            <person name="Ortiz-Merino R.A."/>
            <person name="Moreno-Beltran M."/>
            <person name="Schlaefli M."/>
            <person name="Kirner P."/>
            <person name="Santos Kron A."/>
            <person name="Wolfe K.H."/>
            <person name="Piel J."/>
            <person name="Ahrens C.H."/>
            <person name="Henk D."/>
            <person name="Freimoser F.M."/>
        </authorList>
    </citation>
    <scope>NUCLEOTIDE SEQUENCE [LARGE SCALE GENOMIC DNA]</scope>
    <source>
        <strain evidence="10">APC 1.2</strain>
    </source>
</reference>
<keyword evidence="10" id="KW-1185">Reference proteome</keyword>
<dbReference type="PANTHER" id="PTHR21319:SF0">
    <property type="entry name" value="AND RING FINGER DOMAIN PROTEIN, PUTATIVE (AFU_ORTHOLOGUE AFUA_1G08900)-RELATED"/>
    <property type="match status" value="1"/>
</dbReference>
<gene>
    <name evidence="9" type="primary">MPUL0A05090</name>
    <name evidence="9" type="ORF">METSCH_A05090</name>
</gene>
<dbReference type="PROSITE" id="PS51266">
    <property type="entry name" value="ZF_CHY"/>
    <property type="match status" value="1"/>
</dbReference>
<dbReference type="Gene3D" id="3.30.40.10">
    <property type="entry name" value="Zinc/RING finger domain, C3HC4 (zinc finger)"/>
    <property type="match status" value="1"/>
</dbReference>
<dbReference type="SUPFAM" id="SSF161245">
    <property type="entry name" value="Zinc hairpin stack"/>
    <property type="match status" value="1"/>
</dbReference>
<feature type="region of interest" description="Disordered" evidence="5">
    <location>
        <begin position="1"/>
        <end position="32"/>
    </location>
</feature>
<dbReference type="GO" id="GO:0016567">
    <property type="term" value="P:protein ubiquitination"/>
    <property type="evidence" value="ECO:0007669"/>
    <property type="project" value="TreeGrafter"/>
</dbReference>
<feature type="region of interest" description="Disordered" evidence="5">
    <location>
        <begin position="165"/>
        <end position="184"/>
    </location>
</feature>
<feature type="region of interest" description="Disordered" evidence="5">
    <location>
        <begin position="698"/>
        <end position="727"/>
    </location>
</feature>
<evidence type="ECO:0000256" key="1">
    <source>
        <dbReference type="ARBA" id="ARBA00022723"/>
    </source>
</evidence>
<keyword evidence="1" id="KW-0479">Metal-binding</keyword>
<feature type="domain" description="CTCHY-type" evidence="8">
    <location>
        <begin position="475"/>
        <end position="541"/>
    </location>
</feature>
<sequence length="776" mass="86457">MSATCDPNLGEKRPYMADSAPGSASDSDVDSLTEEMDQIGRFNLPSLSAYLNTDNLPSLLMPGMPNMPNLPNLPNLSGLSAPSFDLTEMTKYISQYVQNATSGPDAWARFELRLHLVNSVKTAVATRIQMNTFLTDLSAGNSLQAALARLQPITELIHEAVTLPADESDEEWAESDENEDFERDTEPVGVAAIVNREQPFVSELVLPETAARGGGSHSLLRGPKKTRFPRVIPDETGSNTDLDTVDELTHEEAEVLTHLDSLDDFFKEDLLRRKIQRIQAASLSQHLKNKLVTKLMMGNYYKYINEKLHREQENGGEAGLKQGGDESGPAAGSTGDNHHSSRYMQDHEGEHDKLLEIYPNSAKLSSENSAINDVDVGSDAASSDEGDDEVVLTEADTKPTFHSETLNILGCPHYQRNCKLECPTCLKWYPCRFCHDAEVHDHKLARASVRHILCMKCNTPQVPDTNYCVHCEDELANYFCLKCVLYDNDASKDIYHCDKCGICRLGLGLSKDYFHCDTCNICLLIDLKKHHKCVSNTTHCNCPICNEYLFTSVSKVVFMKCGHLIHQLCYDEMIKHSYKCPICKKTVVNTETQFRILDQEIRQLPLPAPYDKWRCIISCNDCKGKSSCAYHVMGLKCRYCASYNTNQLKLIKPEEAGDEKSGESDEEDEEARISSMRLIKTNLGSNFLIDEQTIDSSAETTGGGYARDDGRDADSAYDGDFNDEDAEDDDMSVMVNMKRLTSAVLGDRNVDATSILAMFQNFINATIMDGEDVVSD</sequence>
<feature type="compositionally biased region" description="Acidic residues" evidence="5">
    <location>
        <begin position="166"/>
        <end position="183"/>
    </location>
</feature>
<evidence type="ECO:0000256" key="3">
    <source>
        <dbReference type="ARBA" id="ARBA00022833"/>
    </source>
</evidence>
<evidence type="ECO:0000313" key="10">
    <source>
        <dbReference type="Proteomes" id="UP000292447"/>
    </source>
</evidence>
<dbReference type="GO" id="GO:0006511">
    <property type="term" value="P:ubiquitin-dependent protein catabolic process"/>
    <property type="evidence" value="ECO:0007669"/>
    <property type="project" value="TreeGrafter"/>
</dbReference>
<dbReference type="InterPro" id="IPR013083">
    <property type="entry name" value="Znf_RING/FYVE/PHD"/>
</dbReference>
<feature type="compositionally biased region" description="Gly residues" evidence="5">
    <location>
        <begin position="316"/>
        <end position="326"/>
    </location>
</feature>
<dbReference type="InterPro" id="IPR008913">
    <property type="entry name" value="Znf_CHY"/>
</dbReference>
<dbReference type="GO" id="GO:0008270">
    <property type="term" value="F:zinc ion binding"/>
    <property type="evidence" value="ECO:0007669"/>
    <property type="project" value="UniProtKB-KW"/>
</dbReference>
<feature type="domain" description="CHY-type" evidence="7">
    <location>
        <begin position="404"/>
        <end position="473"/>
    </location>
</feature>
<evidence type="ECO:0000256" key="2">
    <source>
        <dbReference type="ARBA" id="ARBA00022771"/>
    </source>
</evidence>
<accession>A0A4P6XGW5</accession>
<dbReference type="CDD" id="cd16464">
    <property type="entry name" value="RING-H2_Pirh2-like"/>
    <property type="match status" value="1"/>
</dbReference>
<evidence type="ECO:0000256" key="4">
    <source>
        <dbReference type="PROSITE-ProRule" id="PRU00601"/>
    </source>
</evidence>
<dbReference type="InterPro" id="IPR017921">
    <property type="entry name" value="Znf_CTCHY"/>
</dbReference>
<dbReference type="STRING" id="2163413.A0A4P6XGW5"/>
<dbReference type="AlphaFoldDB" id="A0A4P6XGW5"/>
<keyword evidence="3" id="KW-0862">Zinc</keyword>
<evidence type="ECO:0000259" key="8">
    <source>
        <dbReference type="PROSITE" id="PS51270"/>
    </source>
</evidence>
<dbReference type="Pfam" id="PF14599">
    <property type="entry name" value="zinc_ribbon_6"/>
    <property type="match status" value="1"/>
</dbReference>
<dbReference type="InterPro" id="IPR037274">
    <property type="entry name" value="Znf_CHY_sf"/>
</dbReference>
<dbReference type="GO" id="GO:0061630">
    <property type="term" value="F:ubiquitin protein ligase activity"/>
    <property type="evidence" value="ECO:0007669"/>
    <property type="project" value="TreeGrafter"/>
</dbReference>
<dbReference type="SMART" id="SM00184">
    <property type="entry name" value="RING"/>
    <property type="match status" value="1"/>
</dbReference>
<feature type="domain" description="RING-type" evidence="6">
    <location>
        <begin position="542"/>
        <end position="584"/>
    </location>
</feature>